<proteinExistence type="predicted"/>
<dbReference type="Proteomes" id="UP000182840">
    <property type="component" value="Chromosome"/>
</dbReference>
<accession>A0A1L3SNY5</accession>
<dbReference type="AlphaFoldDB" id="A0A1L3SNY5"/>
<gene>
    <name evidence="1" type="ORF">BSQ44_06835</name>
</gene>
<dbReference type="STRING" id="1670800.BSQ44_06835"/>
<organism evidence="1 2">
    <name type="scientific">Aquibium oceanicum</name>
    <dbReference type="NCBI Taxonomy" id="1670800"/>
    <lineage>
        <taxon>Bacteria</taxon>
        <taxon>Pseudomonadati</taxon>
        <taxon>Pseudomonadota</taxon>
        <taxon>Alphaproteobacteria</taxon>
        <taxon>Hyphomicrobiales</taxon>
        <taxon>Phyllobacteriaceae</taxon>
        <taxon>Aquibium</taxon>
    </lineage>
</organism>
<reference evidence="2" key="1">
    <citation type="submission" date="2016-11" db="EMBL/GenBank/DDBJ databases">
        <title>Mesorhizobium oceanicum sp. nov., isolated from deep seawater in South China Sea.</title>
        <authorList>
            <person name="Fu G.-Y."/>
        </authorList>
    </citation>
    <scope>NUCLEOTIDE SEQUENCE [LARGE SCALE GENOMIC DNA]</scope>
    <source>
        <strain evidence="2">B7</strain>
    </source>
</reference>
<dbReference type="EMBL" id="CP018171">
    <property type="protein sequence ID" value="APH71116.1"/>
    <property type="molecule type" value="Genomic_DNA"/>
</dbReference>
<name>A0A1L3SNY5_9HYPH</name>
<sequence length="59" mass="6641">MLGRIISFPTDFAISILTDLRQYIESEADLSTEEVLATIQVTIDLLNEQKEKYAPTSAH</sequence>
<evidence type="ECO:0000313" key="1">
    <source>
        <dbReference type="EMBL" id="APH71116.1"/>
    </source>
</evidence>
<protein>
    <submittedName>
        <fullName evidence="1">Uncharacterized protein</fullName>
    </submittedName>
</protein>
<keyword evidence="2" id="KW-1185">Reference proteome</keyword>
<dbReference type="KEGG" id="meso:BSQ44_06835"/>
<evidence type="ECO:0000313" key="2">
    <source>
        <dbReference type="Proteomes" id="UP000182840"/>
    </source>
</evidence>